<dbReference type="RefSeq" id="WP_147181885.1">
    <property type="nucleotide sequence ID" value="NZ_BJZP01000028.1"/>
</dbReference>
<evidence type="ECO:0000256" key="1">
    <source>
        <dbReference type="ARBA" id="ARBA00001974"/>
    </source>
</evidence>
<comment type="caution">
    <text evidence="7">The sequence shown here is derived from an EMBL/GenBank/DDBJ whole genome shotgun (WGS) entry which is preliminary data.</text>
</comment>
<dbReference type="InterPro" id="IPR004113">
    <property type="entry name" value="FAD-bd_oxidored_4_C"/>
</dbReference>
<feature type="domain" description="FAD-binding PCMH-type" evidence="6">
    <location>
        <begin position="41"/>
        <end position="220"/>
    </location>
</feature>
<dbReference type="PANTHER" id="PTHR43716:SF1">
    <property type="entry name" value="D-2-HYDROXYGLUTARATE DEHYDROGENASE, MITOCHONDRIAL"/>
    <property type="match status" value="1"/>
</dbReference>
<dbReference type="InterPro" id="IPR016171">
    <property type="entry name" value="Vanillyl_alc_oxidase_C-sub2"/>
</dbReference>
<evidence type="ECO:0000313" key="7">
    <source>
        <dbReference type="EMBL" id="GEO87023.1"/>
    </source>
</evidence>
<dbReference type="InterPro" id="IPR016166">
    <property type="entry name" value="FAD-bd_PCMH"/>
</dbReference>
<dbReference type="InterPro" id="IPR036318">
    <property type="entry name" value="FAD-bd_PCMH-like_sf"/>
</dbReference>
<organism evidence="7 8">
    <name type="scientific">Ciceribacter naphthalenivorans</name>
    <dbReference type="NCBI Taxonomy" id="1118451"/>
    <lineage>
        <taxon>Bacteria</taxon>
        <taxon>Pseudomonadati</taxon>
        <taxon>Pseudomonadota</taxon>
        <taxon>Alphaproteobacteria</taxon>
        <taxon>Hyphomicrobiales</taxon>
        <taxon>Rhizobiaceae</taxon>
        <taxon>Ciceribacter</taxon>
    </lineage>
</organism>
<dbReference type="GO" id="GO:0022904">
    <property type="term" value="P:respiratory electron transport chain"/>
    <property type="evidence" value="ECO:0007669"/>
    <property type="project" value="TreeGrafter"/>
</dbReference>
<dbReference type="SUPFAM" id="SSF56176">
    <property type="entry name" value="FAD-binding/transporter-associated domain-like"/>
    <property type="match status" value="1"/>
</dbReference>
<dbReference type="Gene3D" id="3.30.465.10">
    <property type="match status" value="1"/>
</dbReference>
<dbReference type="PANTHER" id="PTHR43716">
    <property type="entry name" value="D-2-HYDROXYGLUTARATE DEHYDROGENASE, MITOCHONDRIAL"/>
    <property type="match status" value="1"/>
</dbReference>
<keyword evidence="3" id="KW-0285">Flavoprotein</keyword>
<dbReference type="EMBL" id="BJZP01000028">
    <property type="protein sequence ID" value="GEO87023.1"/>
    <property type="molecule type" value="Genomic_DNA"/>
</dbReference>
<evidence type="ECO:0000256" key="2">
    <source>
        <dbReference type="ARBA" id="ARBA00008000"/>
    </source>
</evidence>
<dbReference type="FunFam" id="1.10.45.10:FF:000001">
    <property type="entry name" value="D-lactate dehydrogenase mitochondrial"/>
    <property type="match status" value="1"/>
</dbReference>
<dbReference type="InterPro" id="IPR006094">
    <property type="entry name" value="Oxid_FAD_bind_N"/>
</dbReference>
<gene>
    <name evidence="7" type="ORF">RNA01_39550</name>
</gene>
<protein>
    <submittedName>
        <fullName evidence="7">Oxidoreductase</fullName>
    </submittedName>
</protein>
<dbReference type="OrthoDB" id="9809290at2"/>
<dbReference type="PROSITE" id="PS51387">
    <property type="entry name" value="FAD_PCMH"/>
    <property type="match status" value="1"/>
</dbReference>
<proteinExistence type="inferred from homology"/>
<dbReference type="Gene3D" id="1.10.45.10">
    <property type="entry name" value="Vanillyl-alcohol Oxidase, Chain A, domain 4"/>
    <property type="match status" value="1"/>
</dbReference>
<sequence>MNIENSSVGLITALERALGSTNLKLGRDIPEVALRDWSDERGGTPMALVTPRDTQAVAAVMRLCHAYDAPVVPQGGRSGLAGGAVPSEGAVLLSLSGLDQIEEIDAASGLMVVGAGCILQKIQEAAFEAGLSFPLDLGARGTCQIGGNIATNAGGNRVIRYGMTRDLVLGLEVVLADGTILPMMNRMPKNNAALDLKHLFIGSEGTLGIITRAVLKLHPGVGGANAALVAVADFAAAANLLRHAQRALSGRVTAFELMWNDYYRAVLSETGHRAPIAPEHPVYALIEMQGADADGDRPVFEAMLEAAFEAELLADAVIAQSQREVENFWSLRDGVAEILSRRAPTINFDVSVPLVRIGDCVDEIRAALLSTYPGLKTIFFGHAGDSNIHLVAGPIDGVDPTGHGIEKTVYEIIRTYGGSVSAEHGIGLHKKPWLSYSRSESELAMLRQLKRNLDPKGILNPGKVL</sequence>
<dbReference type="InterPro" id="IPR016169">
    <property type="entry name" value="FAD-bd_PCMH_sub2"/>
</dbReference>
<evidence type="ECO:0000259" key="6">
    <source>
        <dbReference type="PROSITE" id="PS51387"/>
    </source>
</evidence>
<dbReference type="Gene3D" id="3.30.43.10">
    <property type="entry name" value="Uridine Diphospho-n-acetylenolpyruvylglucosamine Reductase, domain 2"/>
    <property type="match status" value="1"/>
</dbReference>
<name>A0A512HNK3_9HYPH</name>
<comment type="similarity">
    <text evidence="2">Belongs to the FAD-binding oxidoreductase/transferase type 4 family.</text>
</comment>
<dbReference type="AlphaFoldDB" id="A0A512HNK3"/>
<dbReference type="InterPro" id="IPR016164">
    <property type="entry name" value="FAD-linked_Oxase-like_C"/>
</dbReference>
<dbReference type="InterPro" id="IPR051264">
    <property type="entry name" value="FAD-oxidored/transferase_4"/>
</dbReference>
<evidence type="ECO:0000256" key="4">
    <source>
        <dbReference type="ARBA" id="ARBA00022827"/>
    </source>
</evidence>
<dbReference type="Gene3D" id="3.30.70.2740">
    <property type="match status" value="1"/>
</dbReference>
<dbReference type="Gene3D" id="3.30.70.2190">
    <property type="match status" value="1"/>
</dbReference>
<dbReference type="GO" id="GO:0016491">
    <property type="term" value="F:oxidoreductase activity"/>
    <property type="evidence" value="ECO:0007669"/>
    <property type="project" value="UniProtKB-KW"/>
</dbReference>
<evidence type="ECO:0000313" key="8">
    <source>
        <dbReference type="Proteomes" id="UP000321717"/>
    </source>
</evidence>
<dbReference type="Proteomes" id="UP000321717">
    <property type="component" value="Unassembled WGS sequence"/>
</dbReference>
<dbReference type="InterPro" id="IPR016167">
    <property type="entry name" value="FAD-bd_PCMH_sub1"/>
</dbReference>
<dbReference type="GO" id="GO:0071949">
    <property type="term" value="F:FAD binding"/>
    <property type="evidence" value="ECO:0007669"/>
    <property type="project" value="InterPro"/>
</dbReference>
<comment type="cofactor">
    <cofactor evidence="1">
        <name>FAD</name>
        <dbReference type="ChEBI" id="CHEBI:57692"/>
    </cofactor>
</comment>
<evidence type="ECO:0000256" key="5">
    <source>
        <dbReference type="ARBA" id="ARBA00023002"/>
    </source>
</evidence>
<accession>A0A512HNK3</accession>
<keyword evidence="5" id="KW-0560">Oxidoreductase</keyword>
<keyword evidence="8" id="KW-1185">Reference proteome</keyword>
<reference evidence="7 8" key="1">
    <citation type="submission" date="2019-07" db="EMBL/GenBank/DDBJ databases">
        <title>Whole genome shotgun sequence of Rhizobium naphthalenivorans NBRC 107585.</title>
        <authorList>
            <person name="Hosoyama A."/>
            <person name="Uohara A."/>
            <person name="Ohji S."/>
            <person name="Ichikawa N."/>
        </authorList>
    </citation>
    <scope>NUCLEOTIDE SEQUENCE [LARGE SCALE GENOMIC DNA]</scope>
    <source>
        <strain evidence="7 8">NBRC 107585</strain>
    </source>
</reference>
<dbReference type="Pfam" id="PF01565">
    <property type="entry name" value="FAD_binding_4"/>
    <property type="match status" value="1"/>
</dbReference>
<dbReference type="SUPFAM" id="SSF55103">
    <property type="entry name" value="FAD-linked oxidases, C-terminal domain"/>
    <property type="match status" value="1"/>
</dbReference>
<keyword evidence="4" id="KW-0274">FAD</keyword>
<evidence type="ECO:0000256" key="3">
    <source>
        <dbReference type="ARBA" id="ARBA00022630"/>
    </source>
</evidence>
<dbReference type="Pfam" id="PF02913">
    <property type="entry name" value="FAD-oxidase_C"/>
    <property type="match status" value="1"/>
</dbReference>